<evidence type="ECO:0000313" key="7">
    <source>
        <dbReference type="Proteomes" id="UP001595891"/>
    </source>
</evidence>
<evidence type="ECO:0000259" key="5">
    <source>
        <dbReference type="PROSITE" id="PS50977"/>
    </source>
</evidence>
<dbReference type="SUPFAM" id="SSF46689">
    <property type="entry name" value="Homeodomain-like"/>
    <property type="match status" value="1"/>
</dbReference>
<keyword evidence="3" id="KW-0804">Transcription</keyword>
<feature type="domain" description="HTH tetR-type" evidence="5">
    <location>
        <begin position="15"/>
        <end position="75"/>
    </location>
</feature>
<dbReference type="RefSeq" id="WP_262850370.1">
    <property type="nucleotide sequence ID" value="NZ_JANZYP010000102.1"/>
</dbReference>
<dbReference type="Proteomes" id="UP001595891">
    <property type="component" value="Unassembled WGS sequence"/>
</dbReference>
<dbReference type="EMBL" id="JBHSFN010000018">
    <property type="protein sequence ID" value="MFC4589734.1"/>
    <property type="molecule type" value="Genomic_DNA"/>
</dbReference>
<gene>
    <name evidence="6" type="ORF">ACFO8L_26845</name>
</gene>
<dbReference type="SUPFAM" id="SSF48498">
    <property type="entry name" value="Tetracyclin repressor-like, C-terminal domain"/>
    <property type="match status" value="1"/>
</dbReference>
<dbReference type="Gene3D" id="1.10.357.10">
    <property type="entry name" value="Tetracycline Repressor, domain 2"/>
    <property type="match status" value="1"/>
</dbReference>
<evidence type="ECO:0000256" key="4">
    <source>
        <dbReference type="PROSITE-ProRule" id="PRU00335"/>
    </source>
</evidence>
<dbReference type="InterPro" id="IPR009057">
    <property type="entry name" value="Homeodomain-like_sf"/>
</dbReference>
<reference evidence="7" key="1">
    <citation type="journal article" date="2019" name="Int. J. Syst. Evol. Microbiol.">
        <title>The Global Catalogue of Microorganisms (GCM) 10K type strain sequencing project: providing services to taxonomists for standard genome sequencing and annotation.</title>
        <authorList>
            <consortium name="The Broad Institute Genomics Platform"/>
            <consortium name="The Broad Institute Genome Sequencing Center for Infectious Disease"/>
            <person name="Wu L."/>
            <person name="Ma J."/>
        </authorList>
    </citation>
    <scope>NUCLEOTIDE SEQUENCE [LARGE SCALE GENOMIC DNA]</scope>
    <source>
        <strain evidence="7">CCUG 49560</strain>
    </source>
</reference>
<keyword evidence="2 4" id="KW-0238">DNA-binding</keyword>
<evidence type="ECO:0000256" key="3">
    <source>
        <dbReference type="ARBA" id="ARBA00023163"/>
    </source>
</evidence>
<name>A0ABV9EP03_9ACTN</name>
<dbReference type="InterPro" id="IPR036271">
    <property type="entry name" value="Tet_transcr_reg_TetR-rel_C_sf"/>
</dbReference>
<evidence type="ECO:0000313" key="6">
    <source>
        <dbReference type="EMBL" id="MFC4589734.1"/>
    </source>
</evidence>
<dbReference type="PANTHER" id="PTHR47506">
    <property type="entry name" value="TRANSCRIPTIONAL REGULATORY PROTEIN"/>
    <property type="match status" value="1"/>
</dbReference>
<sequence>MGGNRADAKFTAKGLAARARIIEHAAELIYTQGVHGTSNEALRKASGVSGSQLTHYFPDKESLVLAVIEWQTQNILTAHAGSSFAGFDTIGALREWAAFFLTHERVCQEGCTLGSLAAEIVKGDLDVRDRLAADFDRWKDVLRAGLDRMREHGRLRGDADPARLANLLLAAMQGGMLLAQIAHDVTPLRDALTAAIDHVQSFEPTQAPPSA</sequence>
<protein>
    <submittedName>
        <fullName evidence="6">TetR/AcrR family transcriptional regulator</fullName>
    </submittedName>
</protein>
<dbReference type="PROSITE" id="PS50977">
    <property type="entry name" value="HTH_TETR_2"/>
    <property type="match status" value="1"/>
</dbReference>
<feature type="DNA-binding region" description="H-T-H motif" evidence="4">
    <location>
        <begin position="38"/>
        <end position="57"/>
    </location>
</feature>
<keyword evidence="7" id="KW-1185">Reference proteome</keyword>
<comment type="caution">
    <text evidence="6">The sequence shown here is derived from an EMBL/GenBank/DDBJ whole genome shotgun (WGS) entry which is preliminary data.</text>
</comment>
<proteinExistence type="predicted"/>
<evidence type="ECO:0000256" key="2">
    <source>
        <dbReference type="ARBA" id="ARBA00023125"/>
    </source>
</evidence>
<accession>A0ABV9EP03</accession>
<keyword evidence="1" id="KW-0805">Transcription regulation</keyword>
<dbReference type="InterPro" id="IPR001647">
    <property type="entry name" value="HTH_TetR"/>
</dbReference>
<dbReference type="InterPro" id="IPR011075">
    <property type="entry name" value="TetR_C"/>
</dbReference>
<dbReference type="PANTHER" id="PTHR47506:SF1">
    <property type="entry name" value="HTH-TYPE TRANSCRIPTIONAL REGULATOR YJDC"/>
    <property type="match status" value="1"/>
</dbReference>
<organism evidence="6 7">
    <name type="scientific">Sphaerisporangium corydalis</name>
    <dbReference type="NCBI Taxonomy" id="1441875"/>
    <lineage>
        <taxon>Bacteria</taxon>
        <taxon>Bacillati</taxon>
        <taxon>Actinomycetota</taxon>
        <taxon>Actinomycetes</taxon>
        <taxon>Streptosporangiales</taxon>
        <taxon>Streptosporangiaceae</taxon>
        <taxon>Sphaerisporangium</taxon>
    </lineage>
</organism>
<evidence type="ECO:0000256" key="1">
    <source>
        <dbReference type="ARBA" id="ARBA00023015"/>
    </source>
</evidence>
<dbReference type="Pfam" id="PF16925">
    <property type="entry name" value="TetR_C_13"/>
    <property type="match status" value="1"/>
</dbReference>
<dbReference type="Pfam" id="PF00440">
    <property type="entry name" value="TetR_N"/>
    <property type="match status" value="1"/>
</dbReference>